<keyword evidence="2 7" id="KW-0436">Ligase</keyword>
<dbReference type="InterPro" id="IPR004115">
    <property type="entry name" value="GAD-like_sf"/>
</dbReference>
<dbReference type="SUPFAM" id="SSF55261">
    <property type="entry name" value="GAD domain-like"/>
    <property type="match status" value="1"/>
</dbReference>
<dbReference type="CDD" id="cd00777">
    <property type="entry name" value="AspRS_core"/>
    <property type="match status" value="1"/>
</dbReference>
<dbReference type="InterPro" id="IPR012340">
    <property type="entry name" value="NA-bd_OB-fold"/>
</dbReference>
<dbReference type="NCBIfam" id="NF001750">
    <property type="entry name" value="PRK00476.1"/>
    <property type="match status" value="1"/>
</dbReference>
<reference evidence="9 10" key="1">
    <citation type="submission" date="2022-05" db="EMBL/GenBank/DDBJ databases">
        <title>Genome Resource of Streptomyces lavenduligriseus GA1-1, a Strain with Broad-Spectrum Antifungal Activity against Phytopathogenic Fungi.</title>
        <authorList>
            <person name="Qi D."/>
        </authorList>
    </citation>
    <scope>NUCLEOTIDE SEQUENCE [LARGE SCALE GENOMIC DNA]</scope>
    <source>
        <strain evidence="9 10">GA1-1</strain>
    </source>
</reference>
<dbReference type="PROSITE" id="PS50862">
    <property type="entry name" value="AA_TRNA_LIGASE_II"/>
    <property type="match status" value="1"/>
</dbReference>
<evidence type="ECO:0000259" key="8">
    <source>
        <dbReference type="PROSITE" id="PS50862"/>
    </source>
</evidence>
<dbReference type="HAMAP" id="MF_00044">
    <property type="entry name" value="Asp_tRNA_synth_type1"/>
    <property type="match status" value="1"/>
</dbReference>
<feature type="region of interest" description="Aspartate" evidence="7">
    <location>
        <begin position="199"/>
        <end position="202"/>
    </location>
</feature>
<comment type="caution">
    <text evidence="9">The sequence shown here is derived from an EMBL/GenBank/DDBJ whole genome shotgun (WGS) entry which is preliminary data.</text>
</comment>
<evidence type="ECO:0000256" key="5">
    <source>
        <dbReference type="ARBA" id="ARBA00022917"/>
    </source>
</evidence>
<dbReference type="RefSeq" id="WP_030780652.1">
    <property type="nucleotide sequence ID" value="NZ_JAMCCK010000009.1"/>
</dbReference>
<dbReference type="InterPro" id="IPR004524">
    <property type="entry name" value="Asp-tRNA-ligase_1"/>
</dbReference>
<evidence type="ECO:0000313" key="9">
    <source>
        <dbReference type="EMBL" id="MCL3993030.1"/>
    </source>
</evidence>
<keyword evidence="3 7" id="KW-0547">Nucleotide-binding</keyword>
<feature type="domain" description="Aminoacyl-transfer RNA synthetases class-II family profile" evidence="8">
    <location>
        <begin position="144"/>
        <end position="553"/>
    </location>
</feature>
<feature type="binding site" evidence="7">
    <location>
        <position position="480"/>
    </location>
    <ligand>
        <name>ATP</name>
        <dbReference type="ChEBI" id="CHEBI:30616"/>
    </ligand>
</feature>
<dbReference type="SUPFAM" id="SSF50249">
    <property type="entry name" value="Nucleic acid-binding proteins"/>
    <property type="match status" value="1"/>
</dbReference>
<evidence type="ECO:0000256" key="2">
    <source>
        <dbReference type="ARBA" id="ARBA00022598"/>
    </source>
</evidence>
<feature type="binding site" evidence="7">
    <location>
        <begin position="221"/>
        <end position="223"/>
    </location>
    <ligand>
        <name>ATP</name>
        <dbReference type="ChEBI" id="CHEBI:30616"/>
    </ligand>
</feature>
<gene>
    <name evidence="7 9" type="primary">aspS</name>
    <name evidence="9" type="ORF">M4438_05770</name>
</gene>
<dbReference type="InterPro" id="IPR047089">
    <property type="entry name" value="Asp-tRNA-ligase_1_N"/>
</dbReference>
<dbReference type="EC" id="6.1.1.12" evidence="7"/>
<feature type="binding site" evidence="7">
    <location>
        <position position="487"/>
    </location>
    <ligand>
        <name>L-aspartate</name>
        <dbReference type="ChEBI" id="CHEBI:29991"/>
    </ligand>
</feature>
<organism evidence="9 10">
    <name type="scientific">Streptomyces lavenduligriseus</name>
    <dbReference type="NCBI Taxonomy" id="67315"/>
    <lineage>
        <taxon>Bacteria</taxon>
        <taxon>Bacillati</taxon>
        <taxon>Actinomycetota</taxon>
        <taxon>Actinomycetes</taxon>
        <taxon>Kitasatosporales</taxon>
        <taxon>Streptomycetaceae</taxon>
        <taxon>Streptomyces</taxon>
    </lineage>
</organism>
<dbReference type="Gene3D" id="3.30.930.10">
    <property type="entry name" value="Bira Bifunctional Protein, Domain 2"/>
    <property type="match status" value="1"/>
</dbReference>
<keyword evidence="7" id="KW-0963">Cytoplasm</keyword>
<keyword evidence="5 7" id="KW-0648">Protein biosynthesis</keyword>
<dbReference type="PANTHER" id="PTHR22594">
    <property type="entry name" value="ASPARTYL/LYSYL-TRNA SYNTHETASE"/>
    <property type="match status" value="1"/>
</dbReference>
<dbReference type="CDD" id="cd04317">
    <property type="entry name" value="EcAspRS_like_N"/>
    <property type="match status" value="1"/>
</dbReference>
<sequence>MHRYRSHTCGQLRASDVGTDVRLSGWLHNRRDLGGILFIDLRDHYGITQLVARPGTPAYEALDRISKESTVRVDGRVVSRGTENVNPDLPTGEIEVEVAEVELLGAAQPLPFTINTEDGVNEERRLEYRFLDLRRERMHRNIMLRTAVIGAIRQKMTALGFNEMATPILTATSPEGARDFVVPSRLHPGRFYALPQAPQQFKQLLMISGFDRYFQIAPCFRDEDARADRSPGEFYQLDVEMSFVEQEDVFRPIEQLMTELFEEFGGGRHVTSPFPRIPFREAMLKYGSDKPDLRAKLELVDITDIFEGSEFKAFAGKHVRALPVPAVQDQPRKFFDQLGDFAVSLGAKGLAWVRVGEDGTLSGPIAKFLTEENVAELTKRLSLAPGHAVFFGAGEFDEVSKIMGAVRVEAAKRAGHFEENVFRFCWIVDFPMFEKDEDTGKIDFSHNPFSMPQGGMEALETQDPLDILAWQYDIVCNGVELSSGAIRNHEPDIMLKAFEIAGYDRETTEREFAGMLRAFRFGAPPHGGIAPGVDRIVMLLADEPNIRETIAFPLNGNAQDLMMGAPTELEESRLRELHLDIRKPQPK</sequence>
<evidence type="ECO:0000256" key="3">
    <source>
        <dbReference type="ARBA" id="ARBA00022741"/>
    </source>
</evidence>
<feature type="binding site" evidence="7">
    <location>
        <position position="175"/>
    </location>
    <ligand>
        <name>L-aspartate</name>
        <dbReference type="ChEBI" id="CHEBI:29991"/>
    </ligand>
</feature>
<keyword evidence="4 7" id="KW-0067">ATP-binding</keyword>
<comment type="caution">
    <text evidence="7">Lacks conserved residue(s) required for the propagation of feature annotation.</text>
</comment>
<dbReference type="InterPro" id="IPR029351">
    <property type="entry name" value="GAD_dom"/>
</dbReference>
<dbReference type="PRINTS" id="PR01042">
    <property type="entry name" value="TRNASYNTHASP"/>
</dbReference>
<dbReference type="GO" id="GO:0004815">
    <property type="term" value="F:aspartate-tRNA ligase activity"/>
    <property type="evidence" value="ECO:0007669"/>
    <property type="project" value="UniProtKB-EC"/>
</dbReference>
<dbReference type="NCBIfam" id="TIGR00459">
    <property type="entry name" value="aspS_bact"/>
    <property type="match status" value="1"/>
</dbReference>
<dbReference type="InterPro" id="IPR006195">
    <property type="entry name" value="aa-tRNA-synth_II"/>
</dbReference>
<comment type="catalytic activity">
    <reaction evidence="7">
        <text>tRNA(Asp) + L-aspartate + ATP = L-aspartyl-tRNA(Asp) + AMP + diphosphate</text>
        <dbReference type="Rhea" id="RHEA:19649"/>
        <dbReference type="Rhea" id="RHEA-COMP:9660"/>
        <dbReference type="Rhea" id="RHEA-COMP:9678"/>
        <dbReference type="ChEBI" id="CHEBI:29991"/>
        <dbReference type="ChEBI" id="CHEBI:30616"/>
        <dbReference type="ChEBI" id="CHEBI:33019"/>
        <dbReference type="ChEBI" id="CHEBI:78442"/>
        <dbReference type="ChEBI" id="CHEBI:78516"/>
        <dbReference type="ChEBI" id="CHEBI:456215"/>
        <dbReference type="EC" id="6.1.1.12"/>
    </reaction>
</comment>
<dbReference type="EMBL" id="JAMCCK010000009">
    <property type="protein sequence ID" value="MCL3993030.1"/>
    <property type="molecule type" value="Genomic_DNA"/>
</dbReference>
<comment type="subcellular location">
    <subcellularLocation>
        <location evidence="7">Cytoplasm</location>
    </subcellularLocation>
</comment>
<accession>A0ABT0NNK3</accession>
<dbReference type="Pfam" id="PF02938">
    <property type="entry name" value="GAD"/>
    <property type="match status" value="1"/>
</dbReference>
<dbReference type="Gene3D" id="2.40.50.140">
    <property type="entry name" value="Nucleic acid-binding proteins"/>
    <property type="match status" value="1"/>
</dbReference>
<feature type="binding site" evidence="7">
    <location>
        <position position="446"/>
    </location>
    <ligand>
        <name>L-aspartate</name>
        <dbReference type="ChEBI" id="CHEBI:29991"/>
    </ligand>
</feature>
<keyword evidence="6 7" id="KW-0030">Aminoacyl-tRNA synthetase</keyword>
<name>A0ABT0NNK3_9ACTN</name>
<protein>
    <recommendedName>
        <fullName evidence="7">Aspartate--tRNA ligase</fullName>
        <ecNumber evidence="7">6.1.1.12</ecNumber>
    </recommendedName>
    <alternativeName>
        <fullName evidence="7">Aspartyl-tRNA synthetase</fullName>
        <shortName evidence="7">AspRS</shortName>
    </alternativeName>
</protein>
<comment type="function">
    <text evidence="7">Catalyzes the attachment of L-aspartate to tRNA(Asp) in a two-step reaction: L-aspartate is first activated by ATP to form Asp-AMP and then transferred to the acceptor end of tRNA(Asp).</text>
</comment>
<dbReference type="Pfam" id="PF00152">
    <property type="entry name" value="tRNA-synt_2"/>
    <property type="match status" value="1"/>
</dbReference>
<dbReference type="Pfam" id="PF01336">
    <property type="entry name" value="tRNA_anti-codon"/>
    <property type="match status" value="1"/>
</dbReference>
<dbReference type="InterPro" id="IPR047090">
    <property type="entry name" value="AspRS_core"/>
</dbReference>
<evidence type="ECO:0000256" key="4">
    <source>
        <dbReference type="ARBA" id="ARBA00022840"/>
    </source>
</evidence>
<dbReference type="Proteomes" id="UP001202052">
    <property type="component" value="Unassembled WGS sequence"/>
</dbReference>
<proteinExistence type="inferred from homology"/>
<dbReference type="Gene3D" id="3.30.1360.30">
    <property type="entry name" value="GAD-like domain"/>
    <property type="match status" value="1"/>
</dbReference>
<comment type="similarity">
    <text evidence="1 7">Belongs to the class-II aminoacyl-tRNA synthetase family. Type 1 subfamily.</text>
</comment>
<dbReference type="SUPFAM" id="SSF55681">
    <property type="entry name" value="Class II aaRS and biotin synthetases"/>
    <property type="match status" value="1"/>
</dbReference>
<dbReference type="PANTHER" id="PTHR22594:SF5">
    <property type="entry name" value="ASPARTATE--TRNA LIGASE, MITOCHONDRIAL"/>
    <property type="match status" value="1"/>
</dbReference>
<dbReference type="InterPro" id="IPR045864">
    <property type="entry name" value="aa-tRNA-synth_II/BPL/LPL"/>
</dbReference>
<dbReference type="InterPro" id="IPR004364">
    <property type="entry name" value="Aa-tRNA-synt_II"/>
</dbReference>
<feature type="binding site" evidence="7">
    <location>
        <begin position="532"/>
        <end position="535"/>
    </location>
    <ligand>
        <name>ATP</name>
        <dbReference type="ChEBI" id="CHEBI:30616"/>
    </ligand>
</feature>
<evidence type="ECO:0000313" key="10">
    <source>
        <dbReference type="Proteomes" id="UP001202052"/>
    </source>
</evidence>
<feature type="binding site" evidence="7">
    <location>
        <position position="221"/>
    </location>
    <ligand>
        <name>L-aspartate</name>
        <dbReference type="ChEBI" id="CHEBI:29991"/>
    </ligand>
</feature>
<dbReference type="InterPro" id="IPR004365">
    <property type="entry name" value="NA-bd_OB_tRNA"/>
</dbReference>
<keyword evidence="10" id="KW-1185">Reference proteome</keyword>
<evidence type="ECO:0000256" key="6">
    <source>
        <dbReference type="ARBA" id="ARBA00023146"/>
    </source>
</evidence>
<evidence type="ECO:0000256" key="7">
    <source>
        <dbReference type="HAMAP-Rule" id="MF_00044"/>
    </source>
</evidence>
<evidence type="ECO:0000256" key="1">
    <source>
        <dbReference type="ARBA" id="ARBA00006303"/>
    </source>
</evidence>
<dbReference type="InterPro" id="IPR002312">
    <property type="entry name" value="Asp/Asn-tRNA-synth_IIb"/>
</dbReference>
<comment type="subunit">
    <text evidence="7">Homodimer.</text>
</comment>